<accession>A0ABD2B983</accession>
<dbReference type="AlphaFoldDB" id="A0ABD2B983"/>
<reference evidence="1 2" key="1">
    <citation type="journal article" date="2024" name="Ann. Entomol. Soc. Am.">
        <title>Genomic analyses of the southern and eastern yellowjacket wasps (Hymenoptera: Vespidae) reveal evolutionary signatures of social life.</title>
        <authorList>
            <person name="Catto M.A."/>
            <person name="Caine P.B."/>
            <person name="Orr S.E."/>
            <person name="Hunt B.G."/>
            <person name="Goodisman M.A.D."/>
        </authorList>
    </citation>
    <scope>NUCLEOTIDE SEQUENCE [LARGE SCALE GENOMIC DNA]</scope>
    <source>
        <strain evidence="1">232</strain>
        <tissue evidence="1">Head and thorax</tissue>
    </source>
</reference>
<name>A0ABD2B983_VESMC</name>
<keyword evidence="2" id="KW-1185">Reference proteome</keyword>
<organism evidence="1 2">
    <name type="scientific">Vespula maculifrons</name>
    <name type="common">Eastern yellow jacket</name>
    <name type="synonym">Wasp</name>
    <dbReference type="NCBI Taxonomy" id="7453"/>
    <lineage>
        <taxon>Eukaryota</taxon>
        <taxon>Metazoa</taxon>
        <taxon>Ecdysozoa</taxon>
        <taxon>Arthropoda</taxon>
        <taxon>Hexapoda</taxon>
        <taxon>Insecta</taxon>
        <taxon>Pterygota</taxon>
        <taxon>Neoptera</taxon>
        <taxon>Endopterygota</taxon>
        <taxon>Hymenoptera</taxon>
        <taxon>Apocrita</taxon>
        <taxon>Aculeata</taxon>
        <taxon>Vespoidea</taxon>
        <taxon>Vespidae</taxon>
        <taxon>Vespinae</taxon>
        <taxon>Vespula</taxon>
    </lineage>
</organism>
<evidence type="ECO:0000313" key="2">
    <source>
        <dbReference type="Proteomes" id="UP001607303"/>
    </source>
</evidence>
<evidence type="ECO:0000313" key="1">
    <source>
        <dbReference type="EMBL" id="KAL2729286.1"/>
    </source>
</evidence>
<comment type="caution">
    <text evidence="1">The sequence shown here is derived from an EMBL/GenBank/DDBJ whole genome shotgun (WGS) entry which is preliminary data.</text>
</comment>
<dbReference type="Proteomes" id="UP001607303">
    <property type="component" value="Unassembled WGS sequence"/>
</dbReference>
<sequence length="105" mass="12171">MKGMLEIVELRDLSLIENKRPRSLYFEVIVAGVRYNEFKIRLLERSPLTGMRLHYSTGEVSLAKEELRSLIKLGEFLGKLFLVIANIVDDYILGRDFLLKTNLVE</sequence>
<gene>
    <name evidence="1" type="ORF">V1477_016466</name>
</gene>
<proteinExistence type="predicted"/>
<dbReference type="EMBL" id="JAYRBN010000097">
    <property type="protein sequence ID" value="KAL2729286.1"/>
    <property type="molecule type" value="Genomic_DNA"/>
</dbReference>
<protein>
    <submittedName>
        <fullName evidence="1">Uncharacterized protein</fullName>
    </submittedName>
</protein>